<sequence length="143" mass="15994">MNRENKRKQYEKGYYKTHSCKDSFTCKVCGRLVVSAGAGSDHRNHCPNCLSSLHLDIEPGDREANCGGIMEPVGVWVRKNGEWAIIHRCRICGHLSSNRVAADDNPMKLMSIAMKPLSQPPFPLEKIEEMTALMGGEGQMYAR</sequence>
<dbReference type="EMBL" id="QSOE01000017">
    <property type="protein sequence ID" value="RGI90600.1"/>
    <property type="molecule type" value="Genomic_DNA"/>
</dbReference>
<comment type="caution">
    <text evidence="2">The sequence shown here is derived from an EMBL/GenBank/DDBJ whole genome shotgun (WGS) entry which is preliminary data.</text>
</comment>
<evidence type="ECO:0000259" key="1">
    <source>
        <dbReference type="Pfam" id="PF12647"/>
    </source>
</evidence>
<evidence type="ECO:0000313" key="2">
    <source>
        <dbReference type="EMBL" id="RGI90600.1"/>
    </source>
</evidence>
<name>A0A374NTP4_9FIRM</name>
<organism evidence="2 3">
    <name type="scientific">Anaerobutyricum hallii</name>
    <dbReference type="NCBI Taxonomy" id="39488"/>
    <lineage>
        <taxon>Bacteria</taxon>
        <taxon>Bacillati</taxon>
        <taxon>Bacillota</taxon>
        <taxon>Clostridia</taxon>
        <taxon>Lachnospirales</taxon>
        <taxon>Lachnospiraceae</taxon>
        <taxon>Anaerobutyricum</taxon>
    </lineage>
</organism>
<evidence type="ECO:0000313" key="3">
    <source>
        <dbReference type="Proteomes" id="UP000262524"/>
    </source>
</evidence>
<dbReference type="Proteomes" id="UP000262524">
    <property type="component" value="Unassembled WGS sequence"/>
</dbReference>
<dbReference type="Pfam" id="PF12647">
    <property type="entry name" value="RNHCP"/>
    <property type="match status" value="1"/>
</dbReference>
<accession>A0A374NTP4</accession>
<gene>
    <name evidence="2" type="ORF">DXD91_04285</name>
</gene>
<protein>
    <submittedName>
        <fullName evidence="2">RNHCP domain-containing protein</fullName>
    </submittedName>
</protein>
<proteinExistence type="predicted"/>
<dbReference type="InterPro" id="IPR024439">
    <property type="entry name" value="RNHCP"/>
</dbReference>
<dbReference type="AlphaFoldDB" id="A0A374NTP4"/>
<reference evidence="2 3" key="1">
    <citation type="submission" date="2018-08" db="EMBL/GenBank/DDBJ databases">
        <title>A genome reference for cultivated species of the human gut microbiota.</title>
        <authorList>
            <person name="Zou Y."/>
            <person name="Xue W."/>
            <person name="Luo G."/>
        </authorList>
    </citation>
    <scope>NUCLEOTIDE SEQUENCE [LARGE SCALE GENOMIC DNA]</scope>
    <source>
        <strain evidence="2 3">TM10-1AC</strain>
    </source>
</reference>
<feature type="domain" description="RNHCP" evidence="1">
    <location>
        <begin position="22"/>
        <end position="110"/>
    </location>
</feature>
<dbReference type="RefSeq" id="WP_117555467.1">
    <property type="nucleotide sequence ID" value="NZ_QSOE01000017.1"/>
</dbReference>